<dbReference type="EMBL" id="BOPO01000090">
    <property type="protein sequence ID" value="GIL29363.1"/>
    <property type="molecule type" value="Genomic_DNA"/>
</dbReference>
<evidence type="ECO:0000256" key="1">
    <source>
        <dbReference type="SAM" id="MobiDB-lite"/>
    </source>
</evidence>
<feature type="compositionally biased region" description="Basic residues" evidence="1">
    <location>
        <begin position="150"/>
        <end position="163"/>
    </location>
</feature>
<gene>
    <name evidence="2" type="ORF">NUM_46170</name>
</gene>
<proteinExistence type="predicted"/>
<sequence length="169" mass="18065">MADKQKYPGPLYAAAGFGDLAAEKLRELPDRVSGLQSWAREEFSGGREKAQADLADLGGKVGAGLANWRHRVQDIAATDRTQLRADARRRAGELADEAGRRLVTAQVRAAEAYQDLVARGSTLLDSDASADEPGEISERSAPAPESAPAPKKKMAKKATRPAVRKSADK</sequence>
<protein>
    <submittedName>
        <fullName evidence="2">Uncharacterized protein</fullName>
    </submittedName>
</protein>
<evidence type="ECO:0000313" key="3">
    <source>
        <dbReference type="Proteomes" id="UP000614996"/>
    </source>
</evidence>
<feature type="region of interest" description="Disordered" evidence="1">
    <location>
        <begin position="121"/>
        <end position="169"/>
    </location>
</feature>
<evidence type="ECO:0000313" key="2">
    <source>
        <dbReference type="EMBL" id="GIL29363.1"/>
    </source>
</evidence>
<dbReference type="RefSeq" id="WP_207127039.1">
    <property type="nucleotide sequence ID" value="NZ_BOPO01000090.1"/>
</dbReference>
<accession>A0A8J4EN29</accession>
<organism evidence="2 3">
    <name type="scientific">Actinocatenispora comari</name>
    <dbReference type="NCBI Taxonomy" id="2807577"/>
    <lineage>
        <taxon>Bacteria</taxon>
        <taxon>Bacillati</taxon>
        <taxon>Actinomycetota</taxon>
        <taxon>Actinomycetes</taxon>
        <taxon>Micromonosporales</taxon>
        <taxon>Micromonosporaceae</taxon>
        <taxon>Actinocatenispora</taxon>
    </lineage>
</organism>
<keyword evidence="3" id="KW-1185">Reference proteome</keyword>
<comment type="caution">
    <text evidence="2">The sequence shown here is derived from an EMBL/GenBank/DDBJ whole genome shotgun (WGS) entry which is preliminary data.</text>
</comment>
<reference evidence="3" key="1">
    <citation type="journal article" date="2021" name="Int. J. Syst. Evol. Microbiol.">
        <title>Actinocatenispora comari sp. nov., an endophytic actinomycete isolated from aerial parts of Comarum salesowianum.</title>
        <authorList>
            <person name="Oyunbileg N."/>
            <person name="Iizaka Y."/>
            <person name="Hamada M."/>
            <person name="Davaapurev B.O."/>
            <person name="Fukumoto A."/>
            <person name="Tsetseg B."/>
            <person name="Kato F."/>
            <person name="Tamura T."/>
            <person name="Batkhuu J."/>
            <person name="Anzai Y."/>
        </authorList>
    </citation>
    <scope>NUCLEOTIDE SEQUENCE [LARGE SCALE GENOMIC DNA]</scope>
    <source>
        <strain evidence="3">NUM-2625</strain>
    </source>
</reference>
<dbReference type="AlphaFoldDB" id="A0A8J4EN29"/>
<name>A0A8J4EN29_9ACTN</name>
<dbReference type="Proteomes" id="UP000614996">
    <property type="component" value="Unassembled WGS sequence"/>
</dbReference>